<dbReference type="InterPro" id="IPR004158">
    <property type="entry name" value="DUF247_pln"/>
</dbReference>
<dbReference type="PANTHER" id="PTHR31170:SF25">
    <property type="entry name" value="BNAA09G04570D PROTEIN"/>
    <property type="match status" value="1"/>
</dbReference>
<dbReference type="PANTHER" id="PTHR31170">
    <property type="entry name" value="BNAC04G53230D PROTEIN"/>
    <property type="match status" value="1"/>
</dbReference>
<dbReference type="Pfam" id="PF03140">
    <property type="entry name" value="DUF247"/>
    <property type="match status" value="1"/>
</dbReference>
<accession>A0A1D1YH28</accession>
<evidence type="ECO:0000313" key="1">
    <source>
        <dbReference type="EMBL" id="JAT53947.1"/>
    </source>
</evidence>
<organism evidence="1">
    <name type="scientific">Anthurium amnicola</name>
    <dbReference type="NCBI Taxonomy" id="1678845"/>
    <lineage>
        <taxon>Eukaryota</taxon>
        <taxon>Viridiplantae</taxon>
        <taxon>Streptophyta</taxon>
        <taxon>Embryophyta</taxon>
        <taxon>Tracheophyta</taxon>
        <taxon>Spermatophyta</taxon>
        <taxon>Magnoliopsida</taxon>
        <taxon>Liliopsida</taxon>
        <taxon>Araceae</taxon>
        <taxon>Pothoideae</taxon>
        <taxon>Potheae</taxon>
        <taxon>Anthurium</taxon>
    </lineage>
</organism>
<dbReference type="EMBL" id="GDJX01013989">
    <property type="protein sequence ID" value="JAT53947.1"/>
    <property type="molecule type" value="Transcribed_RNA"/>
</dbReference>
<feature type="non-terminal residue" evidence="1">
    <location>
        <position position="1"/>
    </location>
</feature>
<sequence length="472" mass="52459">LMAAIHTNHEDRLSYGPTYLLLGEVSQAFPTSEAHREMYGEMYGTSGGHDPWAFSMEQELQRWRSWNYEAAGSATTTIHRVPPSMRTDPSSVEPSVVSMGPYHRGKAWLQPMEQHKWSSLAAVLDLNRSRTMGDYLREMAAMEARARSCYSDGSAHMGSQEFVSMLLLDACFLAVAFLRVGPGPEPEPGSGRLLPRWWTPAVVRDVLLLENQVPFFVVQKVAELACAGAATSELPKRVGEALRDLLGLHASVGLESAGFHEHHHLLHLLHSLFFRPVFESEAPKKKKAVRSSKKVADGRVGSEEVRTMLSLVPSASELQDAGVKLKKREQSGLLNATFNDATMQVPFLRLDHHSASLLQNLVAWEGAHADAGHEVTAYVLFMDRLVRAAGDVKVLSEKGIVEHRLGGDGEAAQLFHRLCSGIPLELDGGGCYLKPSLLRLRKYQKSNLNKWKAWIRKEFSENKAFYLALLLE</sequence>
<proteinExistence type="predicted"/>
<gene>
    <name evidence="1" type="primary">At3g47200_61</name>
    <name evidence="1" type="ORF">g.87322</name>
</gene>
<dbReference type="AlphaFoldDB" id="A0A1D1YH28"/>
<protein>
    <submittedName>
        <fullName evidence="1">UPF0481 protein At3g47200</fullName>
    </submittedName>
</protein>
<reference evidence="1" key="1">
    <citation type="submission" date="2015-07" db="EMBL/GenBank/DDBJ databases">
        <title>Transcriptome Assembly of Anthurium amnicola.</title>
        <authorList>
            <person name="Suzuki J."/>
        </authorList>
    </citation>
    <scope>NUCLEOTIDE SEQUENCE</scope>
</reference>
<name>A0A1D1YH28_9ARAE</name>